<accession>A0A2G5CEE6</accession>
<gene>
    <name evidence="4" type="ORF">AQUCO_05800042v1</name>
</gene>
<evidence type="ECO:0000313" key="4">
    <source>
        <dbReference type="EMBL" id="PIA29654.1"/>
    </source>
</evidence>
<dbReference type="InterPro" id="IPR002885">
    <property type="entry name" value="PPR_rpt"/>
</dbReference>
<dbReference type="PANTHER" id="PTHR47447">
    <property type="entry name" value="OS03G0856100 PROTEIN"/>
    <property type="match status" value="1"/>
</dbReference>
<feature type="repeat" description="PPR" evidence="3">
    <location>
        <begin position="270"/>
        <end position="304"/>
    </location>
</feature>
<feature type="repeat" description="PPR" evidence="3">
    <location>
        <begin position="445"/>
        <end position="479"/>
    </location>
</feature>
<evidence type="ECO:0000313" key="5">
    <source>
        <dbReference type="Proteomes" id="UP000230069"/>
    </source>
</evidence>
<dbReference type="Pfam" id="PF13041">
    <property type="entry name" value="PPR_2"/>
    <property type="match status" value="2"/>
</dbReference>
<name>A0A2G5CEE6_AQUCA</name>
<feature type="repeat" description="PPR" evidence="3">
    <location>
        <begin position="305"/>
        <end position="339"/>
    </location>
</feature>
<dbReference type="EMBL" id="KZ305075">
    <property type="protein sequence ID" value="PIA29654.1"/>
    <property type="molecule type" value="Genomic_DNA"/>
</dbReference>
<dbReference type="NCBIfam" id="TIGR00756">
    <property type="entry name" value="PPR"/>
    <property type="match status" value="6"/>
</dbReference>
<feature type="repeat" description="PPR" evidence="3">
    <location>
        <begin position="375"/>
        <end position="409"/>
    </location>
</feature>
<proteinExistence type="inferred from homology"/>
<dbReference type="Gene3D" id="1.25.40.10">
    <property type="entry name" value="Tetratricopeptide repeat domain"/>
    <property type="match status" value="3"/>
</dbReference>
<dbReference type="STRING" id="218851.A0A2G5CEE6"/>
<dbReference type="Pfam" id="PF12854">
    <property type="entry name" value="PPR_1"/>
    <property type="match status" value="1"/>
</dbReference>
<evidence type="ECO:0008006" key="6">
    <source>
        <dbReference type="Google" id="ProtNLM"/>
    </source>
</evidence>
<protein>
    <recommendedName>
        <fullName evidence="6">Pentacotripeptide-repeat region of PRORP domain-containing protein</fullName>
    </recommendedName>
</protein>
<dbReference type="Proteomes" id="UP000230069">
    <property type="component" value="Unassembled WGS sequence"/>
</dbReference>
<dbReference type="PROSITE" id="PS51375">
    <property type="entry name" value="PPR"/>
    <property type="match status" value="6"/>
</dbReference>
<dbReference type="InParanoid" id="A0A2G5CEE6"/>
<dbReference type="AlphaFoldDB" id="A0A2G5CEE6"/>
<organism evidence="4 5">
    <name type="scientific">Aquilegia coerulea</name>
    <name type="common">Rocky mountain columbine</name>
    <dbReference type="NCBI Taxonomy" id="218851"/>
    <lineage>
        <taxon>Eukaryota</taxon>
        <taxon>Viridiplantae</taxon>
        <taxon>Streptophyta</taxon>
        <taxon>Embryophyta</taxon>
        <taxon>Tracheophyta</taxon>
        <taxon>Spermatophyta</taxon>
        <taxon>Magnoliopsida</taxon>
        <taxon>Ranunculales</taxon>
        <taxon>Ranunculaceae</taxon>
        <taxon>Thalictroideae</taxon>
        <taxon>Aquilegia</taxon>
    </lineage>
</organism>
<evidence type="ECO:0000256" key="2">
    <source>
        <dbReference type="ARBA" id="ARBA00022737"/>
    </source>
</evidence>
<evidence type="ECO:0000256" key="1">
    <source>
        <dbReference type="ARBA" id="ARBA00007626"/>
    </source>
</evidence>
<dbReference type="OrthoDB" id="185373at2759"/>
<sequence length="492" mass="57333">MNFTTIPLCRRINGKFLNFRFIFRSFCSGNVKDNGGINGYGEKLDFDSSLEWKPVAEGNYLGVSSQVSDDDEENDSRRYFSPRQRFFEDARFAVDRVIEILLQDGLGFDTKLALNELRLKITNYLVREVLLRILKSITYSNQCRCAKLGYKFFVWSGEQENYSHTSNAYNLMMKIFADCNEFRAMWIMLDEMTDKHLPITARTFNILLSTCGEAVMMRQMVEKFIQLKTFDFRPFKHSFNAILHSLLVLNQYRLIEWVYQQMTLENHSPDILTYNVLMCAKFRLGKLDEVYRLLDEIGRTGISPDLHTYNIFLHILGTRDKPLGALKFMNRMREVGCEPSVIHFTSLIHGLSRAGNLEACKHFLDEMVKKGCMPDVVCYTVMITGYVVARELEKAQAMFDEMIVKGQLPNVFTYNAMIRGLCVAKKFEEARSMLRQMESRGCNPNFVVYSTLVENLRKARRFSEAHEIMGEMVEKGLYHYVDLLSKNKYRKR</sequence>
<dbReference type="FunCoup" id="A0A2G5CEE6">
    <property type="interactions" value="1732"/>
</dbReference>
<feature type="repeat" description="PPR" evidence="3">
    <location>
        <begin position="340"/>
        <end position="374"/>
    </location>
</feature>
<evidence type="ECO:0000256" key="3">
    <source>
        <dbReference type="PROSITE-ProRule" id="PRU00708"/>
    </source>
</evidence>
<dbReference type="Pfam" id="PF01535">
    <property type="entry name" value="PPR"/>
    <property type="match status" value="1"/>
</dbReference>
<dbReference type="PANTHER" id="PTHR47447:SF28">
    <property type="entry name" value="PENTACOTRIPEPTIDE-REPEAT REGION OF PRORP DOMAIN-CONTAINING PROTEIN"/>
    <property type="match status" value="1"/>
</dbReference>
<keyword evidence="5" id="KW-1185">Reference proteome</keyword>
<dbReference type="InterPro" id="IPR011990">
    <property type="entry name" value="TPR-like_helical_dom_sf"/>
</dbReference>
<keyword evidence="2" id="KW-0677">Repeat</keyword>
<feature type="repeat" description="PPR" evidence="3">
    <location>
        <begin position="410"/>
        <end position="444"/>
    </location>
</feature>
<comment type="similarity">
    <text evidence="1">Belongs to the PPR family. P subfamily.</text>
</comment>
<reference evidence="4 5" key="1">
    <citation type="submission" date="2017-09" db="EMBL/GenBank/DDBJ databases">
        <title>WGS assembly of Aquilegia coerulea Goldsmith.</title>
        <authorList>
            <person name="Hodges S."/>
            <person name="Kramer E."/>
            <person name="Nordborg M."/>
            <person name="Tomkins J."/>
            <person name="Borevitz J."/>
            <person name="Derieg N."/>
            <person name="Yan J."/>
            <person name="Mihaltcheva S."/>
            <person name="Hayes R.D."/>
            <person name="Rokhsar D."/>
        </authorList>
    </citation>
    <scope>NUCLEOTIDE SEQUENCE [LARGE SCALE GENOMIC DNA]</scope>
    <source>
        <strain evidence="5">cv. Goldsmith</strain>
    </source>
</reference>